<sequence length="123" mass="13768">MINEIIYTSENVHFFLNLENFFVVVFVAAAAVSPLTLLLKCSTYFYKNAGLRASVGSASVIVCYYFAVFTSEVQAVRRSSPCFPSLSEYGVRFAFGLGSIINDCLNIFAFNWDLRKAAFSKRN</sequence>
<evidence type="ECO:0000313" key="3">
    <source>
        <dbReference type="Proteomes" id="UP000499080"/>
    </source>
</evidence>
<gene>
    <name evidence="2" type="ORF">AVEN_87843_1</name>
</gene>
<feature type="transmembrane region" description="Helical" evidence="1">
    <location>
        <begin position="51"/>
        <end position="69"/>
    </location>
</feature>
<feature type="transmembrane region" description="Helical" evidence="1">
    <location>
        <begin position="89"/>
        <end position="112"/>
    </location>
</feature>
<dbReference type="EMBL" id="BGPR01000065">
    <property type="protein sequence ID" value="GBL89505.1"/>
    <property type="molecule type" value="Genomic_DNA"/>
</dbReference>
<accession>A0A4Y2BDQ2</accession>
<comment type="caution">
    <text evidence="2">The sequence shown here is derived from an EMBL/GenBank/DDBJ whole genome shotgun (WGS) entry which is preliminary data.</text>
</comment>
<keyword evidence="1" id="KW-1133">Transmembrane helix</keyword>
<protein>
    <submittedName>
        <fullName evidence="2">Uncharacterized protein</fullName>
    </submittedName>
</protein>
<feature type="transmembrane region" description="Helical" evidence="1">
    <location>
        <begin position="20"/>
        <end position="39"/>
    </location>
</feature>
<keyword evidence="1" id="KW-0472">Membrane</keyword>
<dbReference type="AlphaFoldDB" id="A0A4Y2BDQ2"/>
<evidence type="ECO:0000313" key="2">
    <source>
        <dbReference type="EMBL" id="GBL89505.1"/>
    </source>
</evidence>
<proteinExistence type="predicted"/>
<keyword evidence="1" id="KW-0812">Transmembrane</keyword>
<organism evidence="2 3">
    <name type="scientific">Araneus ventricosus</name>
    <name type="common">Orbweaver spider</name>
    <name type="synonym">Epeira ventricosa</name>
    <dbReference type="NCBI Taxonomy" id="182803"/>
    <lineage>
        <taxon>Eukaryota</taxon>
        <taxon>Metazoa</taxon>
        <taxon>Ecdysozoa</taxon>
        <taxon>Arthropoda</taxon>
        <taxon>Chelicerata</taxon>
        <taxon>Arachnida</taxon>
        <taxon>Araneae</taxon>
        <taxon>Araneomorphae</taxon>
        <taxon>Entelegynae</taxon>
        <taxon>Araneoidea</taxon>
        <taxon>Araneidae</taxon>
        <taxon>Araneus</taxon>
    </lineage>
</organism>
<reference evidence="2 3" key="1">
    <citation type="journal article" date="2019" name="Sci. Rep.">
        <title>Orb-weaving spider Araneus ventricosus genome elucidates the spidroin gene catalogue.</title>
        <authorList>
            <person name="Kono N."/>
            <person name="Nakamura H."/>
            <person name="Ohtoshi R."/>
            <person name="Moran D.A.P."/>
            <person name="Shinohara A."/>
            <person name="Yoshida Y."/>
            <person name="Fujiwara M."/>
            <person name="Mori M."/>
            <person name="Tomita M."/>
            <person name="Arakawa K."/>
        </authorList>
    </citation>
    <scope>NUCLEOTIDE SEQUENCE [LARGE SCALE GENOMIC DNA]</scope>
</reference>
<keyword evidence="3" id="KW-1185">Reference proteome</keyword>
<evidence type="ECO:0000256" key="1">
    <source>
        <dbReference type="SAM" id="Phobius"/>
    </source>
</evidence>
<dbReference type="Proteomes" id="UP000499080">
    <property type="component" value="Unassembled WGS sequence"/>
</dbReference>
<name>A0A4Y2BDQ2_ARAVE</name>